<evidence type="ECO:0000256" key="1">
    <source>
        <dbReference type="ARBA" id="ARBA00022679"/>
    </source>
</evidence>
<gene>
    <name evidence="8" type="ORF">SPPG_01837</name>
</gene>
<dbReference type="Pfam" id="PF00069">
    <property type="entry name" value="Pkinase"/>
    <property type="match status" value="1"/>
</dbReference>
<dbReference type="VEuPathDB" id="FungiDB:SPPG_01837"/>
<dbReference type="Gene3D" id="1.25.10.10">
    <property type="entry name" value="Leucine-rich Repeat Variant"/>
    <property type="match status" value="3"/>
</dbReference>
<dbReference type="OMA" id="HDLNPMA"/>
<dbReference type="GO" id="GO:0031028">
    <property type="term" value="P:septation initiation signaling"/>
    <property type="evidence" value="ECO:0007669"/>
    <property type="project" value="EnsemblFungi"/>
</dbReference>
<dbReference type="GO" id="GO:0071958">
    <property type="term" value="C:new mitotic spindle pole body"/>
    <property type="evidence" value="ECO:0007669"/>
    <property type="project" value="EnsemblFungi"/>
</dbReference>
<dbReference type="FunCoup" id="A0A0L0HPM9">
    <property type="interactions" value="354"/>
</dbReference>
<dbReference type="GO" id="GO:0004709">
    <property type="term" value="F:MAP kinase kinase kinase activity"/>
    <property type="evidence" value="ECO:0007669"/>
    <property type="project" value="TreeGrafter"/>
</dbReference>
<dbReference type="eggNOG" id="KOG0198">
    <property type="taxonomic scope" value="Eukaryota"/>
</dbReference>
<dbReference type="GeneID" id="27685473"/>
<dbReference type="EMBL" id="KQ257452">
    <property type="protein sequence ID" value="KND02754.1"/>
    <property type="molecule type" value="Genomic_DNA"/>
</dbReference>
<dbReference type="PROSITE" id="PS00107">
    <property type="entry name" value="PROTEIN_KINASE_ATP"/>
    <property type="match status" value="1"/>
</dbReference>
<dbReference type="Gene3D" id="1.10.510.10">
    <property type="entry name" value="Transferase(Phosphotransferase) domain 1"/>
    <property type="match status" value="1"/>
</dbReference>
<dbReference type="PANTHER" id="PTHR48016">
    <property type="entry name" value="MAP KINASE KINASE KINASE SSK2-RELATED-RELATED"/>
    <property type="match status" value="1"/>
</dbReference>
<dbReference type="PROSITE" id="PS50011">
    <property type="entry name" value="PROTEIN_KINASE_DOM"/>
    <property type="match status" value="1"/>
</dbReference>
<keyword evidence="1" id="KW-0808">Transferase</keyword>
<keyword evidence="3 8" id="KW-0418">Kinase</keyword>
<dbReference type="InterPro" id="IPR017441">
    <property type="entry name" value="Protein_kinase_ATP_BS"/>
</dbReference>
<dbReference type="InterPro" id="IPR050538">
    <property type="entry name" value="MAP_kinase_kinase_kinase"/>
</dbReference>
<dbReference type="InParanoid" id="A0A0L0HPM9"/>
<evidence type="ECO:0000259" key="7">
    <source>
        <dbReference type="PROSITE" id="PS50011"/>
    </source>
</evidence>
<sequence length="940" mass="104346">MTIILADAIQLGDCLGKGAFGCVYSGLVTETGEVVAVKQLRLSNIAKPDLTLITGEIDLLKELNHANIVQYLGFVKTPEYLNIIMEYCENGSLSNICRRFGRFPEHLVALYIAQVLEGLVYLHEQGVIHRDIKAANILTTKKGQVKLADFGIASKINATNKVFAGSPYWMAPEVIELHGATTASDIWSVGCTAIELLQGHPPYHTLAPMSALFRIVHDDHPSLPAQTSVMLRDFLMECFQKDANLRISAKRLLKHPWIESARRRVVARDLQQYILEDMNDGQIARAASSLPRSPSSQSKGSREKRATTDRSSPLRPASTTKFTASSNPPKADVEELCEPDMSSDVWDNDFEPFDVNLQAKSKDQQGPDASDHKAPCWLALPAASKPSEEDSDTEDDPFLSVLENMAFEETVAKDYTLPMTSGVVEFIERLRKEDDPNVLCRSCDAALALLDTHPQASKMLITHHAIGPILDALKFQRDEQLQWTMLRLINKSAQRDMLIQENICLLGGLNTLIDLTNSEYRLNVREEAALFLKRVCTTSSNSLRMFMACGGVRALVNLLEVDYRTSKVLIFSGIDGISGVLELQSSTPRTDICHLFVKHGLLRSLSRVFGELNEDTDPEAYRYTDQIANMLVMFSQGDVSLKESLAKDACIRGIVNTVPQLAAPILVKVLKCVKNVTMHSETLRSLEKADVIRPLCQILTLRDGPFFTDIQNQALNALYNLCRLNKSRQLAAALEGAVPCLQGFVETRSPLKQFAIPILTDMVNAGATCRKILWQNGALLSFISLLVDPCWQVDALEAISTWMSNDSDQIESQLCLSHHAEKLVLAFCQAEAATFESILTPFQRILVASSKICRSIARYSLFGQKICSHLSHPETMVRLNLLHILYHIVRSLSDAEMTQFISIHDVMAKLKGMCSGDGAVLVREQAKKCIGAIGDVRRYL</sequence>
<dbReference type="SMART" id="SM00185">
    <property type="entry name" value="ARM"/>
    <property type="match status" value="2"/>
</dbReference>
<evidence type="ECO:0000313" key="8">
    <source>
        <dbReference type="EMBL" id="KND02754.1"/>
    </source>
</evidence>
<name>A0A0L0HPM9_SPIPD</name>
<keyword evidence="2 5" id="KW-0547">Nucleotide-binding</keyword>
<feature type="binding site" evidence="5">
    <location>
        <position position="38"/>
    </location>
    <ligand>
        <name>ATP</name>
        <dbReference type="ChEBI" id="CHEBI:30616"/>
    </ligand>
</feature>
<dbReference type="AlphaFoldDB" id="A0A0L0HPM9"/>
<dbReference type="InterPro" id="IPR000719">
    <property type="entry name" value="Prot_kinase_dom"/>
</dbReference>
<dbReference type="Proteomes" id="UP000053201">
    <property type="component" value="Unassembled WGS sequence"/>
</dbReference>
<dbReference type="InterPro" id="IPR011989">
    <property type="entry name" value="ARM-like"/>
</dbReference>
<dbReference type="OrthoDB" id="8693905at2759"/>
<evidence type="ECO:0000256" key="4">
    <source>
        <dbReference type="ARBA" id="ARBA00022840"/>
    </source>
</evidence>
<dbReference type="InterPro" id="IPR011009">
    <property type="entry name" value="Kinase-like_dom_sf"/>
</dbReference>
<dbReference type="STRING" id="645134.A0A0L0HPM9"/>
<feature type="domain" description="Protein kinase" evidence="7">
    <location>
        <begin position="9"/>
        <end position="258"/>
    </location>
</feature>
<dbReference type="InterPro" id="IPR008271">
    <property type="entry name" value="Ser/Thr_kinase_AS"/>
</dbReference>
<organism evidence="8 9">
    <name type="scientific">Spizellomyces punctatus (strain DAOM BR117)</name>
    <dbReference type="NCBI Taxonomy" id="645134"/>
    <lineage>
        <taxon>Eukaryota</taxon>
        <taxon>Fungi</taxon>
        <taxon>Fungi incertae sedis</taxon>
        <taxon>Chytridiomycota</taxon>
        <taxon>Chytridiomycota incertae sedis</taxon>
        <taxon>Chytridiomycetes</taxon>
        <taxon>Spizellomycetales</taxon>
        <taxon>Spizellomycetaceae</taxon>
        <taxon>Spizellomyces</taxon>
    </lineage>
</organism>
<dbReference type="PANTHER" id="PTHR48016:SF4">
    <property type="entry name" value="PROTEIN KINASE DOMAIN-CONTAINING PROTEIN"/>
    <property type="match status" value="1"/>
</dbReference>
<evidence type="ECO:0000256" key="6">
    <source>
        <dbReference type="SAM" id="MobiDB-lite"/>
    </source>
</evidence>
<dbReference type="CDD" id="cd06627">
    <property type="entry name" value="STKc_Cdc7_like"/>
    <property type="match status" value="1"/>
</dbReference>
<dbReference type="InterPro" id="IPR000225">
    <property type="entry name" value="Armadillo"/>
</dbReference>
<evidence type="ECO:0000313" key="9">
    <source>
        <dbReference type="Proteomes" id="UP000053201"/>
    </source>
</evidence>
<dbReference type="SUPFAM" id="SSF56112">
    <property type="entry name" value="Protein kinase-like (PK-like)"/>
    <property type="match status" value="1"/>
</dbReference>
<feature type="region of interest" description="Disordered" evidence="6">
    <location>
        <begin position="286"/>
        <end position="341"/>
    </location>
</feature>
<dbReference type="GO" id="GO:0035974">
    <property type="term" value="C:meiotic spindle pole body"/>
    <property type="evidence" value="ECO:0007669"/>
    <property type="project" value="EnsemblFungi"/>
</dbReference>
<dbReference type="GO" id="GO:0005737">
    <property type="term" value="C:cytoplasm"/>
    <property type="evidence" value="ECO:0007669"/>
    <property type="project" value="TreeGrafter"/>
</dbReference>
<dbReference type="GO" id="GO:0140281">
    <property type="term" value="P:positive regulation of mitotic division septum assembly"/>
    <property type="evidence" value="ECO:0007669"/>
    <property type="project" value="EnsemblFungi"/>
</dbReference>
<dbReference type="GO" id="GO:0071957">
    <property type="term" value="C:old mitotic spindle pole body"/>
    <property type="evidence" value="ECO:0007669"/>
    <property type="project" value="EnsemblFungi"/>
</dbReference>
<dbReference type="SMART" id="SM00220">
    <property type="entry name" value="S_TKc"/>
    <property type="match status" value="1"/>
</dbReference>
<evidence type="ECO:0000256" key="2">
    <source>
        <dbReference type="ARBA" id="ARBA00022741"/>
    </source>
</evidence>
<evidence type="ECO:0000256" key="3">
    <source>
        <dbReference type="ARBA" id="ARBA00022777"/>
    </source>
</evidence>
<evidence type="ECO:0000256" key="5">
    <source>
        <dbReference type="PROSITE-ProRule" id="PRU10141"/>
    </source>
</evidence>
<reference evidence="8 9" key="1">
    <citation type="submission" date="2009-08" db="EMBL/GenBank/DDBJ databases">
        <title>The Genome Sequence of Spizellomyces punctatus strain DAOM BR117.</title>
        <authorList>
            <consortium name="The Broad Institute Genome Sequencing Platform"/>
            <person name="Russ C."/>
            <person name="Cuomo C."/>
            <person name="Shea T."/>
            <person name="Young S.K."/>
            <person name="Zeng Q."/>
            <person name="Koehrsen M."/>
            <person name="Haas B."/>
            <person name="Borodovsky M."/>
            <person name="Guigo R."/>
            <person name="Alvarado L."/>
            <person name="Berlin A."/>
            <person name="Bochicchio J."/>
            <person name="Borenstein D."/>
            <person name="Chapman S."/>
            <person name="Chen Z."/>
            <person name="Engels R."/>
            <person name="Freedman E."/>
            <person name="Gellesch M."/>
            <person name="Goldberg J."/>
            <person name="Griggs A."/>
            <person name="Gujja S."/>
            <person name="Heiman D."/>
            <person name="Hepburn T."/>
            <person name="Howarth C."/>
            <person name="Jen D."/>
            <person name="Larson L."/>
            <person name="Lewis B."/>
            <person name="Mehta T."/>
            <person name="Park D."/>
            <person name="Pearson M."/>
            <person name="Roberts A."/>
            <person name="Saif S."/>
            <person name="Shenoy N."/>
            <person name="Sisk P."/>
            <person name="Stolte C."/>
            <person name="Sykes S."/>
            <person name="Thomson T."/>
            <person name="Walk T."/>
            <person name="White J."/>
            <person name="Yandava C."/>
            <person name="Burger G."/>
            <person name="Gray M.W."/>
            <person name="Holland P.W.H."/>
            <person name="King N."/>
            <person name="Lang F.B.F."/>
            <person name="Roger A.J."/>
            <person name="Ruiz-Trillo I."/>
            <person name="Lander E."/>
            <person name="Nusbaum C."/>
        </authorList>
    </citation>
    <scope>NUCLEOTIDE SEQUENCE [LARGE SCALE GENOMIC DNA]</scope>
    <source>
        <strain evidence="8 9">DAOM BR117</strain>
    </source>
</reference>
<feature type="compositionally biased region" description="Low complexity" evidence="6">
    <location>
        <begin position="286"/>
        <end position="299"/>
    </location>
</feature>
<protein>
    <submittedName>
        <fullName evidence="8">STE/STE11/CDC15 protein kinase</fullName>
    </submittedName>
</protein>
<keyword evidence="4 5" id="KW-0067">ATP-binding</keyword>
<keyword evidence="9" id="KW-1185">Reference proteome</keyword>
<dbReference type="SUPFAM" id="SSF48371">
    <property type="entry name" value="ARM repeat"/>
    <property type="match status" value="1"/>
</dbReference>
<dbReference type="InterPro" id="IPR016024">
    <property type="entry name" value="ARM-type_fold"/>
</dbReference>
<dbReference type="GO" id="GO:0005524">
    <property type="term" value="F:ATP binding"/>
    <property type="evidence" value="ECO:0007669"/>
    <property type="project" value="UniProtKB-UniRule"/>
</dbReference>
<dbReference type="RefSeq" id="XP_016610793.1">
    <property type="nucleotide sequence ID" value="XM_016750149.1"/>
</dbReference>
<proteinExistence type="predicted"/>
<feature type="compositionally biased region" description="Polar residues" evidence="6">
    <location>
        <begin position="317"/>
        <end position="328"/>
    </location>
</feature>
<dbReference type="PROSITE" id="PS00108">
    <property type="entry name" value="PROTEIN_KINASE_ST"/>
    <property type="match status" value="1"/>
</dbReference>
<accession>A0A0L0HPM9</accession>